<accession>A0A438HMN4</accession>
<protein>
    <submittedName>
        <fullName evidence="1">Uncharacterized protein</fullName>
    </submittedName>
</protein>
<organism evidence="1 2">
    <name type="scientific">Vitis vinifera</name>
    <name type="common">Grape</name>
    <dbReference type="NCBI Taxonomy" id="29760"/>
    <lineage>
        <taxon>Eukaryota</taxon>
        <taxon>Viridiplantae</taxon>
        <taxon>Streptophyta</taxon>
        <taxon>Embryophyta</taxon>
        <taxon>Tracheophyta</taxon>
        <taxon>Spermatophyta</taxon>
        <taxon>Magnoliopsida</taxon>
        <taxon>eudicotyledons</taxon>
        <taxon>Gunneridae</taxon>
        <taxon>Pentapetalae</taxon>
        <taxon>rosids</taxon>
        <taxon>Vitales</taxon>
        <taxon>Vitaceae</taxon>
        <taxon>Viteae</taxon>
        <taxon>Vitis</taxon>
    </lineage>
</organism>
<sequence>MDFPMDIMHLLHKEPFEEGPSKWDKQNEKYLKFLLQKSVTASRTFGQFRVHLNLSAPPPCQMGI</sequence>
<evidence type="ECO:0000313" key="2">
    <source>
        <dbReference type="Proteomes" id="UP000288805"/>
    </source>
</evidence>
<evidence type="ECO:0000313" key="1">
    <source>
        <dbReference type="EMBL" id="RVW85702.1"/>
    </source>
</evidence>
<reference evidence="1 2" key="1">
    <citation type="journal article" date="2018" name="PLoS Genet.">
        <title>Population sequencing reveals clonal diversity and ancestral inbreeding in the grapevine cultivar Chardonnay.</title>
        <authorList>
            <person name="Roach M.J."/>
            <person name="Johnson D.L."/>
            <person name="Bohlmann J."/>
            <person name="van Vuuren H.J."/>
            <person name="Jones S.J."/>
            <person name="Pretorius I.S."/>
            <person name="Schmidt S.A."/>
            <person name="Borneman A.R."/>
        </authorList>
    </citation>
    <scope>NUCLEOTIDE SEQUENCE [LARGE SCALE GENOMIC DNA]</scope>
    <source>
        <strain evidence="2">cv. Chardonnay</strain>
        <tissue evidence="1">Leaf</tissue>
    </source>
</reference>
<proteinExistence type="predicted"/>
<dbReference type="EMBL" id="QGNW01000201">
    <property type="protein sequence ID" value="RVW85702.1"/>
    <property type="molecule type" value="Genomic_DNA"/>
</dbReference>
<gene>
    <name evidence="1" type="ORF">CK203_033411</name>
</gene>
<name>A0A438HMN4_VITVI</name>
<dbReference type="AlphaFoldDB" id="A0A438HMN4"/>
<dbReference type="Proteomes" id="UP000288805">
    <property type="component" value="Unassembled WGS sequence"/>
</dbReference>
<comment type="caution">
    <text evidence="1">The sequence shown here is derived from an EMBL/GenBank/DDBJ whole genome shotgun (WGS) entry which is preliminary data.</text>
</comment>